<sequence length="45" mass="5162">MEEKRNGQVGAGEQFWRSLDELEQSPEFEALLQQEFPRQAAPLGN</sequence>
<dbReference type="EMBL" id="NMQE01000501">
    <property type="protein sequence ID" value="PMB20578.1"/>
    <property type="molecule type" value="Genomic_DNA"/>
</dbReference>
<dbReference type="InterPro" id="IPR030948">
    <property type="entry name" value="TAT_var_transloc_signal_dom"/>
</dbReference>
<protein>
    <submittedName>
        <fullName evidence="1">Uncharacterized protein</fullName>
    </submittedName>
</protein>
<dbReference type="NCBIfam" id="TIGR04519">
    <property type="entry name" value="MoCo_extend_TAT"/>
    <property type="match status" value="1"/>
</dbReference>
<evidence type="ECO:0000313" key="2">
    <source>
        <dbReference type="Proteomes" id="UP000235081"/>
    </source>
</evidence>
<dbReference type="RefSeq" id="WP_146008707.1">
    <property type="nucleotide sequence ID" value="NZ_NMQE01000501.1"/>
</dbReference>
<feature type="non-terminal residue" evidence="1">
    <location>
        <position position="45"/>
    </location>
</feature>
<dbReference type="Proteomes" id="UP000235081">
    <property type="component" value="Unassembled WGS sequence"/>
</dbReference>
<evidence type="ECO:0000313" key="1">
    <source>
        <dbReference type="EMBL" id="PMB20578.1"/>
    </source>
</evidence>
<dbReference type="AlphaFoldDB" id="A0A2N6LCI3"/>
<gene>
    <name evidence="1" type="ORF">CEN46_16245</name>
</gene>
<comment type="caution">
    <text evidence="1">The sequence shown here is derived from an EMBL/GenBank/DDBJ whole genome shotgun (WGS) entry which is preliminary data.</text>
</comment>
<proteinExistence type="predicted"/>
<accession>A0A2N6LCI3</accession>
<reference evidence="1 2" key="1">
    <citation type="submission" date="2017-07" db="EMBL/GenBank/DDBJ databases">
        <title>Genomes of Fischerella (Mastigocladus) sp. strains.</title>
        <authorList>
            <person name="Miller S.R."/>
        </authorList>
    </citation>
    <scope>NUCLEOTIDE SEQUENCE [LARGE SCALE GENOMIC DNA]</scope>
    <source>
        <strain evidence="1 2">CCMEE 5318</strain>
    </source>
</reference>
<organism evidence="1 2">
    <name type="scientific">Fischerella thermalis CCMEE 5318</name>
    <dbReference type="NCBI Taxonomy" id="2019666"/>
    <lineage>
        <taxon>Bacteria</taxon>
        <taxon>Bacillati</taxon>
        <taxon>Cyanobacteriota</taxon>
        <taxon>Cyanophyceae</taxon>
        <taxon>Nostocales</taxon>
        <taxon>Hapalosiphonaceae</taxon>
        <taxon>Fischerella</taxon>
    </lineage>
</organism>
<name>A0A2N6LCI3_9CYAN</name>